<feature type="transmembrane region" description="Helical" evidence="5">
    <location>
        <begin position="416"/>
        <end position="439"/>
    </location>
</feature>
<gene>
    <name evidence="7" type="ORF">A9Z40_11885</name>
</gene>
<comment type="subcellular location">
    <subcellularLocation>
        <location evidence="1">Cell membrane</location>
        <topology evidence="1">Multi-pass membrane protein</topology>
    </subcellularLocation>
</comment>
<keyword evidence="8" id="KW-1185">Reference proteome</keyword>
<evidence type="ECO:0000256" key="2">
    <source>
        <dbReference type="ARBA" id="ARBA00022692"/>
    </source>
</evidence>
<dbReference type="Proteomes" id="UP000093918">
    <property type="component" value="Unassembled WGS sequence"/>
</dbReference>
<dbReference type="PANTHER" id="PTHR23501:SF154">
    <property type="entry name" value="MULTIDRUG-EFFLUX TRANSPORTER RV1634-RELATED"/>
    <property type="match status" value="1"/>
</dbReference>
<dbReference type="PROSITE" id="PS50850">
    <property type="entry name" value="MFS"/>
    <property type="match status" value="1"/>
</dbReference>
<protein>
    <submittedName>
        <fullName evidence="7">MFS transporter</fullName>
    </submittedName>
</protein>
<feature type="transmembrane region" description="Helical" evidence="5">
    <location>
        <begin position="376"/>
        <end position="395"/>
    </location>
</feature>
<name>A0ABX2WMH0_9MICO</name>
<sequence>MPEHRGSASSPSSTARSGVFDARHRGLTAGILLSVGMVAFESLGVATVLPVIARDLDGLGAYGWGLSALMLANIVGTVTAGHMADRRGAARPLALGMLVFLAGCMIAGVSGSWSLFLLGRVVQGIGVGAVMAASYTAIGRAYPESLRAQMFALLSSAWTIPSLVGPLLAGIAADLVGWRWVFVAMVPLIIAAMALTLPRLRWVADAGPAHAQKTTARGARWWRGPLASSLLLTLGTALLLQALLLADLVLMAVGAILGLGVALVAFRRVTPEGTLSARAGLGAGVIVRLLLSGAYFGSEAFLPLAFQELRGQTPAAAGLALSAGALTWVAGSLLQARWDRRHHGRRSRAVAGGAAVLLIGTVAIAVTALVEAVPGWCAIGGWAIGGLGMGIAFNASTTDTMEQAPDGQQGQVSSALQLAQTLATAVIAGVGGAIVASAAGAAESLPAAIATVFAVTASLAALSLALSGRLRPAAGRSDTVRANAAR</sequence>
<feature type="transmembrane region" description="Helical" evidence="5">
    <location>
        <begin position="93"/>
        <end position="115"/>
    </location>
</feature>
<dbReference type="RefSeq" id="WP_064955287.1">
    <property type="nucleotide sequence ID" value="NZ_LZEM01000004.1"/>
</dbReference>
<feature type="transmembrane region" description="Helical" evidence="5">
    <location>
        <begin position="31"/>
        <end position="53"/>
    </location>
</feature>
<feature type="transmembrane region" description="Helical" evidence="5">
    <location>
        <begin position="445"/>
        <end position="466"/>
    </location>
</feature>
<evidence type="ECO:0000256" key="1">
    <source>
        <dbReference type="ARBA" id="ARBA00004651"/>
    </source>
</evidence>
<evidence type="ECO:0000256" key="5">
    <source>
        <dbReference type="SAM" id="Phobius"/>
    </source>
</evidence>
<feature type="transmembrane region" description="Helical" evidence="5">
    <location>
        <begin position="178"/>
        <end position="200"/>
    </location>
</feature>
<proteinExistence type="predicted"/>
<dbReference type="InterPro" id="IPR036259">
    <property type="entry name" value="MFS_trans_sf"/>
</dbReference>
<keyword evidence="3 5" id="KW-1133">Transmembrane helix</keyword>
<feature type="transmembrane region" description="Helical" evidence="5">
    <location>
        <begin position="59"/>
        <end position="81"/>
    </location>
</feature>
<dbReference type="EMBL" id="LZEM01000004">
    <property type="protein sequence ID" value="OAZ44589.1"/>
    <property type="molecule type" value="Genomic_DNA"/>
</dbReference>
<feature type="transmembrane region" description="Helical" evidence="5">
    <location>
        <begin position="150"/>
        <end position="172"/>
    </location>
</feature>
<evidence type="ECO:0000256" key="4">
    <source>
        <dbReference type="ARBA" id="ARBA00023136"/>
    </source>
</evidence>
<dbReference type="SUPFAM" id="SSF103473">
    <property type="entry name" value="MFS general substrate transporter"/>
    <property type="match status" value="1"/>
</dbReference>
<evidence type="ECO:0000259" key="6">
    <source>
        <dbReference type="PROSITE" id="PS50850"/>
    </source>
</evidence>
<organism evidence="7 8">
    <name type="scientific">Microbacterium arborescens</name>
    <dbReference type="NCBI Taxonomy" id="33883"/>
    <lineage>
        <taxon>Bacteria</taxon>
        <taxon>Bacillati</taxon>
        <taxon>Actinomycetota</taxon>
        <taxon>Actinomycetes</taxon>
        <taxon>Micrococcales</taxon>
        <taxon>Microbacteriaceae</taxon>
        <taxon>Microbacterium</taxon>
    </lineage>
</organism>
<feature type="domain" description="Major facilitator superfamily (MFS) profile" evidence="6">
    <location>
        <begin position="27"/>
        <end position="475"/>
    </location>
</feature>
<feature type="transmembrane region" description="Helical" evidence="5">
    <location>
        <begin position="278"/>
        <end position="296"/>
    </location>
</feature>
<comment type="caution">
    <text evidence="7">The sequence shown here is derived from an EMBL/GenBank/DDBJ whole genome shotgun (WGS) entry which is preliminary data.</text>
</comment>
<evidence type="ECO:0000256" key="3">
    <source>
        <dbReference type="ARBA" id="ARBA00022989"/>
    </source>
</evidence>
<evidence type="ECO:0000313" key="7">
    <source>
        <dbReference type="EMBL" id="OAZ44589.1"/>
    </source>
</evidence>
<dbReference type="InterPro" id="IPR020846">
    <property type="entry name" value="MFS_dom"/>
</dbReference>
<dbReference type="PANTHER" id="PTHR23501">
    <property type="entry name" value="MAJOR FACILITATOR SUPERFAMILY"/>
    <property type="match status" value="1"/>
</dbReference>
<feature type="transmembrane region" description="Helical" evidence="5">
    <location>
        <begin position="221"/>
        <end position="242"/>
    </location>
</feature>
<evidence type="ECO:0000313" key="8">
    <source>
        <dbReference type="Proteomes" id="UP000093918"/>
    </source>
</evidence>
<dbReference type="Gene3D" id="1.20.1250.20">
    <property type="entry name" value="MFS general substrate transporter like domains"/>
    <property type="match status" value="1"/>
</dbReference>
<accession>A0ABX2WMH0</accession>
<keyword evidence="4 5" id="KW-0472">Membrane</keyword>
<feature type="transmembrane region" description="Helical" evidence="5">
    <location>
        <begin position="248"/>
        <end position="266"/>
    </location>
</feature>
<dbReference type="Gene3D" id="1.20.1720.10">
    <property type="entry name" value="Multidrug resistance protein D"/>
    <property type="match status" value="1"/>
</dbReference>
<dbReference type="Pfam" id="PF07690">
    <property type="entry name" value="MFS_1"/>
    <property type="match status" value="1"/>
</dbReference>
<dbReference type="InterPro" id="IPR011701">
    <property type="entry name" value="MFS"/>
</dbReference>
<keyword evidence="2 5" id="KW-0812">Transmembrane</keyword>
<feature type="transmembrane region" description="Helical" evidence="5">
    <location>
        <begin position="316"/>
        <end position="336"/>
    </location>
</feature>
<feature type="transmembrane region" description="Helical" evidence="5">
    <location>
        <begin position="121"/>
        <end position="138"/>
    </location>
</feature>
<reference evidence="8" key="1">
    <citation type="submission" date="2016-06" db="EMBL/GenBank/DDBJ databases">
        <title>Genome sequencing of cellulolytic organisms.</title>
        <authorList>
            <person name="Bohra V."/>
            <person name="Dafale N.A."/>
            <person name="Purohit H.J."/>
        </authorList>
    </citation>
    <scope>NUCLEOTIDE SEQUENCE [LARGE SCALE GENOMIC DNA]</scope>
    <source>
        <strain evidence="8">ND21</strain>
    </source>
</reference>
<feature type="transmembrane region" description="Helical" evidence="5">
    <location>
        <begin position="348"/>
        <end position="370"/>
    </location>
</feature>